<evidence type="ECO:0000256" key="5">
    <source>
        <dbReference type="ARBA" id="ARBA00022989"/>
    </source>
</evidence>
<feature type="domain" description="Ammonium transporter AmtB-like" evidence="9">
    <location>
        <begin position="8"/>
        <end position="91"/>
    </location>
</feature>
<dbReference type="EMBL" id="NCKW01000673">
    <property type="protein sequence ID" value="POM80149.1"/>
    <property type="molecule type" value="Genomic_DNA"/>
</dbReference>
<evidence type="ECO:0000256" key="6">
    <source>
        <dbReference type="ARBA" id="ARBA00023136"/>
    </source>
</evidence>
<protein>
    <submittedName>
        <fullName evidence="10">Ammonium transporter (Amt) Family</fullName>
    </submittedName>
</protein>
<feature type="transmembrane region" description="Helical" evidence="8">
    <location>
        <begin position="43"/>
        <end position="64"/>
    </location>
</feature>
<gene>
    <name evidence="10" type="ORF">PHPALM_2051</name>
</gene>
<organism evidence="10 11">
    <name type="scientific">Phytophthora palmivora</name>
    <dbReference type="NCBI Taxonomy" id="4796"/>
    <lineage>
        <taxon>Eukaryota</taxon>
        <taxon>Sar</taxon>
        <taxon>Stramenopiles</taxon>
        <taxon>Oomycota</taxon>
        <taxon>Peronosporomycetes</taxon>
        <taxon>Peronosporales</taxon>
        <taxon>Peronosporaceae</taxon>
        <taxon>Phytophthora</taxon>
    </lineage>
</organism>
<evidence type="ECO:0000313" key="11">
    <source>
        <dbReference type="Proteomes" id="UP000237271"/>
    </source>
</evidence>
<evidence type="ECO:0000256" key="4">
    <source>
        <dbReference type="ARBA" id="ARBA00022692"/>
    </source>
</evidence>
<keyword evidence="7" id="KW-0924">Ammonia transport</keyword>
<dbReference type="GO" id="GO:0008519">
    <property type="term" value="F:ammonium channel activity"/>
    <property type="evidence" value="ECO:0007669"/>
    <property type="project" value="InterPro"/>
</dbReference>
<proteinExistence type="inferred from homology"/>
<dbReference type="SUPFAM" id="SSF111352">
    <property type="entry name" value="Ammonium transporter"/>
    <property type="match status" value="2"/>
</dbReference>
<sequence length="214" mass="22869">MTTSRLYGFVGGLLTGLFATSDINPAIDGGAFYGHGIQFVHQLVSQCVAAGYSAIVTFLILMALKFTVGLRVSEEKEVNGMDVSYHGGQAYDYSADEPELTKQQAGEPRPFEHEDTDIASVDYKMNWTTRLALFASLSLLAATAAAQSGSGSVTCLVSQYLDTDTNECVNYENQGVKASTDFDTTIDSGNTAWMLAASALVMIMTPGVAFFYAG</sequence>
<name>A0A2P4YQZ5_9STRA</name>
<dbReference type="AlphaFoldDB" id="A0A2P4YQZ5"/>
<dbReference type="Proteomes" id="UP000237271">
    <property type="component" value="Unassembled WGS sequence"/>
</dbReference>
<keyword evidence="4 8" id="KW-0812">Transmembrane</keyword>
<dbReference type="InterPro" id="IPR001905">
    <property type="entry name" value="Ammonium_transpt"/>
</dbReference>
<dbReference type="InterPro" id="IPR024041">
    <property type="entry name" value="NH4_transpt_AmtB-like_dom"/>
</dbReference>
<keyword evidence="6 8" id="KW-0472">Membrane</keyword>
<keyword evidence="5 8" id="KW-1133">Transmembrane helix</keyword>
<evidence type="ECO:0000313" key="10">
    <source>
        <dbReference type="EMBL" id="POM80149.1"/>
    </source>
</evidence>
<reference evidence="10 11" key="1">
    <citation type="journal article" date="2017" name="Genome Biol. Evol.">
        <title>Phytophthora megakarya and P. palmivora, closely related causal agents of cacao black pod rot, underwent increases in genome sizes and gene numbers by different mechanisms.</title>
        <authorList>
            <person name="Ali S.S."/>
            <person name="Shao J."/>
            <person name="Lary D.J."/>
            <person name="Kronmiller B."/>
            <person name="Shen D."/>
            <person name="Strem M.D."/>
            <person name="Amoako-Attah I."/>
            <person name="Akrofi A.Y."/>
            <person name="Begoude B.A."/>
            <person name="Ten Hoopen G.M."/>
            <person name="Coulibaly K."/>
            <person name="Kebe B.I."/>
            <person name="Melnick R.L."/>
            <person name="Guiltinan M.J."/>
            <person name="Tyler B.M."/>
            <person name="Meinhardt L.W."/>
            <person name="Bailey B.A."/>
        </authorList>
    </citation>
    <scope>NUCLEOTIDE SEQUENCE [LARGE SCALE GENOMIC DNA]</scope>
    <source>
        <strain evidence="11">sbr112.9</strain>
    </source>
</reference>
<dbReference type="Pfam" id="PF00909">
    <property type="entry name" value="Ammonium_transp"/>
    <property type="match status" value="1"/>
</dbReference>
<comment type="caution">
    <text evidence="10">The sequence shown here is derived from an EMBL/GenBank/DDBJ whole genome shotgun (WGS) entry which is preliminary data.</text>
</comment>
<dbReference type="PANTHER" id="PTHR43029:SF10">
    <property type="entry name" value="AMMONIUM TRANSPORTER MEP2"/>
    <property type="match status" value="1"/>
</dbReference>
<comment type="similarity">
    <text evidence="2">Belongs to the ammonia transporter channel (TC 1.A.11.2) family.</text>
</comment>
<evidence type="ECO:0000256" key="8">
    <source>
        <dbReference type="SAM" id="Phobius"/>
    </source>
</evidence>
<feature type="transmembrane region" description="Helical" evidence="8">
    <location>
        <begin position="131"/>
        <end position="150"/>
    </location>
</feature>
<dbReference type="OrthoDB" id="534912at2759"/>
<dbReference type="GO" id="GO:0005886">
    <property type="term" value="C:plasma membrane"/>
    <property type="evidence" value="ECO:0007669"/>
    <property type="project" value="TreeGrafter"/>
</dbReference>
<accession>A0A2P4YQZ5</accession>
<evidence type="ECO:0000256" key="2">
    <source>
        <dbReference type="ARBA" id="ARBA00005887"/>
    </source>
</evidence>
<dbReference type="Gene3D" id="1.10.3430.10">
    <property type="entry name" value="Ammonium transporter AmtB like domains"/>
    <property type="match status" value="2"/>
</dbReference>
<comment type="subcellular location">
    <subcellularLocation>
        <location evidence="1">Membrane</location>
        <topology evidence="1">Multi-pass membrane protein</topology>
    </subcellularLocation>
</comment>
<keyword evidence="11" id="KW-1185">Reference proteome</keyword>
<evidence type="ECO:0000256" key="3">
    <source>
        <dbReference type="ARBA" id="ARBA00022448"/>
    </source>
</evidence>
<feature type="transmembrane region" description="Helical" evidence="8">
    <location>
        <begin position="192"/>
        <end position="213"/>
    </location>
</feature>
<dbReference type="InterPro" id="IPR029020">
    <property type="entry name" value="Ammonium/urea_transptr"/>
</dbReference>
<feature type="non-terminal residue" evidence="10">
    <location>
        <position position="214"/>
    </location>
</feature>
<evidence type="ECO:0000256" key="1">
    <source>
        <dbReference type="ARBA" id="ARBA00004141"/>
    </source>
</evidence>
<keyword evidence="3" id="KW-0813">Transport</keyword>
<evidence type="ECO:0000259" key="9">
    <source>
        <dbReference type="Pfam" id="PF00909"/>
    </source>
</evidence>
<dbReference type="PANTHER" id="PTHR43029">
    <property type="entry name" value="AMMONIUM TRANSPORTER MEP2"/>
    <property type="match status" value="1"/>
</dbReference>
<evidence type="ECO:0000256" key="7">
    <source>
        <dbReference type="ARBA" id="ARBA00023177"/>
    </source>
</evidence>